<evidence type="ECO:0000256" key="1">
    <source>
        <dbReference type="ARBA" id="ARBA00004651"/>
    </source>
</evidence>
<feature type="transmembrane region" description="Helical" evidence="7">
    <location>
        <begin position="215"/>
        <end position="236"/>
    </location>
</feature>
<feature type="transmembrane region" description="Helical" evidence="7">
    <location>
        <begin position="324"/>
        <end position="347"/>
    </location>
</feature>
<accession>A0ABT7YII8</accession>
<feature type="transmembrane region" description="Helical" evidence="7">
    <location>
        <begin position="29"/>
        <end position="46"/>
    </location>
</feature>
<evidence type="ECO:0000256" key="5">
    <source>
        <dbReference type="ARBA" id="ARBA00022989"/>
    </source>
</evidence>
<name>A0ABT7YII8_9ACTN</name>
<evidence type="ECO:0000256" key="6">
    <source>
        <dbReference type="ARBA" id="ARBA00023136"/>
    </source>
</evidence>
<evidence type="ECO:0000256" key="3">
    <source>
        <dbReference type="ARBA" id="ARBA00022475"/>
    </source>
</evidence>
<feature type="transmembrane region" description="Helical" evidence="7">
    <location>
        <begin position="387"/>
        <end position="406"/>
    </location>
</feature>
<keyword evidence="10" id="KW-1185">Reference proteome</keyword>
<dbReference type="SUPFAM" id="SSF82866">
    <property type="entry name" value="Multidrug efflux transporter AcrB transmembrane domain"/>
    <property type="match status" value="2"/>
</dbReference>
<dbReference type="PANTHER" id="PTHR33406:SF6">
    <property type="entry name" value="MEMBRANE PROTEIN YDGH-RELATED"/>
    <property type="match status" value="1"/>
</dbReference>
<feature type="transmembrane region" description="Helical" evidence="7">
    <location>
        <begin position="288"/>
        <end position="312"/>
    </location>
</feature>
<keyword evidence="4 7" id="KW-0812">Transmembrane</keyword>
<comment type="subcellular location">
    <subcellularLocation>
        <location evidence="1">Cell membrane</location>
        <topology evidence="1">Multi-pass membrane protein</topology>
    </subcellularLocation>
</comment>
<evidence type="ECO:0000313" key="9">
    <source>
        <dbReference type="EMBL" id="MDN3238418.1"/>
    </source>
</evidence>
<comment type="caution">
    <text evidence="9">The sequence shown here is derived from an EMBL/GenBank/DDBJ whole genome shotgun (WGS) entry which is preliminary data.</text>
</comment>
<keyword evidence="5 7" id="KW-1133">Transmembrane helix</keyword>
<evidence type="ECO:0000313" key="10">
    <source>
        <dbReference type="Proteomes" id="UP001171902"/>
    </source>
</evidence>
<evidence type="ECO:0000259" key="8">
    <source>
        <dbReference type="PROSITE" id="PS50156"/>
    </source>
</evidence>
<feature type="transmembrane region" description="Helical" evidence="7">
    <location>
        <begin position="559"/>
        <end position="580"/>
    </location>
</feature>
<proteinExistence type="inferred from homology"/>
<dbReference type="Proteomes" id="UP001171902">
    <property type="component" value="Unassembled WGS sequence"/>
</dbReference>
<protein>
    <submittedName>
        <fullName evidence="9">MMPL family transporter</fullName>
    </submittedName>
</protein>
<feature type="transmembrane region" description="Helical" evidence="7">
    <location>
        <begin position="191"/>
        <end position="208"/>
    </location>
</feature>
<feature type="transmembrane region" description="Helical" evidence="7">
    <location>
        <begin position="535"/>
        <end position="552"/>
    </location>
</feature>
<evidence type="ECO:0000256" key="4">
    <source>
        <dbReference type="ARBA" id="ARBA00022692"/>
    </source>
</evidence>
<dbReference type="InterPro" id="IPR000731">
    <property type="entry name" value="SSD"/>
</dbReference>
<evidence type="ECO:0000256" key="7">
    <source>
        <dbReference type="SAM" id="Phobius"/>
    </source>
</evidence>
<dbReference type="InterPro" id="IPR050545">
    <property type="entry name" value="Mycobact_MmpL"/>
</dbReference>
<dbReference type="Gene3D" id="1.20.1640.10">
    <property type="entry name" value="Multidrug efflux transporter AcrB transmembrane domain"/>
    <property type="match status" value="2"/>
</dbReference>
<reference evidence="9" key="1">
    <citation type="submission" date="2023-06" db="EMBL/GenBank/DDBJ databases">
        <title>Gycomyces niveus sp.nov., a novel actinomycete isolated from soil in Shouguang.</title>
        <authorList>
            <person name="Yang X."/>
            <person name="Zhao J."/>
        </authorList>
    </citation>
    <scope>NUCLEOTIDE SEQUENCE</scope>
    <source>
        <strain evidence="9">NEAU C2</strain>
    </source>
</reference>
<feature type="domain" description="SSD" evidence="8">
    <location>
        <begin position="532"/>
        <end position="689"/>
    </location>
</feature>
<dbReference type="PROSITE" id="PS50156">
    <property type="entry name" value="SSD"/>
    <property type="match status" value="2"/>
</dbReference>
<comment type="similarity">
    <text evidence="2">Belongs to the resistance-nodulation-cell division (RND) (TC 2.A.6) family. MmpL subfamily.</text>
</comment>
<feature type="transmembrane region" description="Helical" evidence="7">
    <location>
        <begin position="631"/>
        <end position="658"/>
    </location>
</feature>
<organism evidence="9 10">
    <name type="scientific">Glycomyces tritici</name>
    <dbReference type="NCBI Taxonomy" id="2665176"/>
    <lineage>
        <taxon>Bacteria</taxon>
        <taxon>Bacillati</taxon>
        <taxon>Actinomycetota</taxon>
        <taxon>Actinomycetes</taxon>
        <taxon>Glycomycetales</taxon>
        <taxon>Glycomycetaceae</taxon>
        <taxon>Glycomyces</taxon>
    </lineage>
</organism>
<keyword evidence="3" id="KW-1003">Cell membrane</keyword>
<feature type="domain" description="SSD" evidence="8">
    <location>
        <begin position="213"/>
        <end position="345"/>
    </location>
</feature>
<dbReference type="RefSeq" id="WP_289954221.1">
    <property type="nucleotide sequence ID" value="NZ_JAUEMJ010000001.1"/>
</dbReference>
<dbReference type="PANTHER" id="PTHR33406">
    <property type="entry name" value="MEMBRANE PROTEIN MJ1562-RELATED"/>
    <property type="match status" value="1"/>
</dbReference>
<feature type="transmembrane region" description="Helical" evidence="7">
    <location>
        <begin position="592"/>
        <end position="610"/>
    </location>
</feature>
<evidence type="ECO:0000256" key="2">
    <source>
        <dbReference type="ARBA" id="ARBA00010157"/>
    </source>
</evidence>
<dbReference type="Pfam" id="PF03176">
    <property type="entry name" value="MMPL"/>
    <property type="match status" value="2"/>
</dbReference>
<dbReference type="InterPro" id="IPR004869">
    <property type="entry name" value="MMPL_dom"/>
</dbReference>
<keyword evidence="6 7" id="KW-0472">Membrane</keyword>
<feature type="transmembrane region" description="Helical" evidence="7">
    <location>
        <begin position="248"/>
        <end position="267"/>
    </location>
</feature>
<dbReference type="EMBL" id="JAUEMJ010000001">
    <property type="protein sequence ID" value="MDN3238418.1"/>
    <property type="molecule type" value="Genomic_DNA"/>
</dbReference>
<gene>
    <name evidence="9" type="ORF">QWI33_01675</name>
</gene>
<sequence length="718" mass="75234">MASRSETTPPASTPSSARLAFAGSRRGRWPALAAWAILAVIGFTLAPRLGGIQDDAQINWLPADAESTEAKHLAETEFNQKNLTSLLVVYTAETPLTPEAHAAAAADRAALDALAAPGERTTGPIPSEDGQALMLVVPLADTAIDADGEALFAEADAIVQEGLPPGLEAGLTGGAAASRDMESAFEQLDGPLTWMTVAVVALVLVLTYRSPLLLLLPMVCIALSEQLATGLAYLLGRYADVTINGQNTGILTVLVFGVSTDYTLLLVSRYREELLRTEDRFAAMRAALTASTPAIVASAGTVVLALAVLPLASVSSTAALGPVLIAGVASAVLASLTLLPAVLSLFGRAVFWPLVPRHDPAEAAAPAQRRHRFWGRVAGAVSARPRLIAVATTTGLLLLSLGWTGLSIGLERSELLTTETASQRVSAAMAEHYPAGAFEPVEVYVRDADTDAALAVLEAAPGIAQTEAPVRAADADWVRIDAVLADEASSDAAEATVRDLRESLAHNDTVSTALVSGPTATQIDLAAGNDRDLRLLVPLILAVVLLVIVLLLRALTAALVLMACTVLSYAAAVGAANLVFKGLGQDNVDTSFLLMGFLFLVAMGIDYTIFLMTRVREEVPRWGHRVGTLRALTVTGGVITSAGLVLAATFTVLALMPLTMLMQLGILVCAGVLLDAIIVRSLLVPALALWIGERFWWPSRTARRPTPAPAPERQEAND</sequence>